<dbReference type="AlphaFoldDB" id="A0A7W7MD15"/>
<gene>
    <name evidence="4" type="ORF">BJY16_009188</name>
</gene>
<sequence length="415" mass="41365">MNKSKKATRQKWLYGAVALGTAAAGVAVATADLPAYAAPVALILSSTTGPSAGGNALTGTATPTTANPSPFPDGSTLAVQFQFYGTSNTSCYGAAASQTASPRPAASVAASGGTTTAGVQNATGVKRVSTTKIAFTVPTGLSLVSGQTTSKWNVCVYDTSTSSLLATTTYTINARPKITSITPASSPSLGGQTITINGEGFATTAGATTATIGGAALTNIKMNSSGTSFTAVTPQHAPDSALAVIVSTSGGTVSSLDPDNNNLPQDNSNATNDAPIPFSYSNGVTVTPNTSPNTTSVDIDVRGVGFQDFILPDANSDNDSEVARVLLLDAPYAVGSTSTAVAECTGVLVIDDTELICSLDLNGADGATDADPADNIAEGTYTLTVVENASDQAADVATANPSIISSGSTFTVAPY</sequence>
<keyword evidence="2" id="KW-0732">Signal</keyword>
<feature type="region of interest" description="Disordered" evidence="1">
    <location>
        <begin position="253"/>
        <end position="274"/>
    </location>
</feature>
<dbReference type="GO" id="GO:0005975">
    <property type="term" value="P:carbohydrate metabolic process"/>
    <property type="evidence" value="ECO:0007669"/>
    <property type="project" value="UniProtKB-ARBA"/>
</dbReference>
<proteinExistence type="predicted"/>
<evidence type="ECO:0000313" key="4">
    <source>
        <dbReference type="EMBL" id="MBB4745729.1"/>
    </source>
</evidence>
<dbReference type="InterPro" id="IPR013783">
    <property type="entry name" value="Ig-like_fold"/>
</dbReference>
<dbReference type="Pfam" id="PF01833">
    <property type="entry name" value="TIG"/>
    <property type="match status" value="1"/>
</dbReference>
<evidence type="ECO:0000256" key="1">
    <source>
        <dbReference type="SAM" id="MobiDB-lite"/>
    </source>
</evidence>
<feature type="compositionally biased region" description="Low complexity" evidence="1">
    <location>
        <begin position="253"/>
        <end position="269"/>
    </location>
</feature>
<dbReference type="InterPro" id="IPR002909">
    <property type="entry name" value="IPT_dom"/>
</dbReference>
<dbReference type="SUPFAM" id="SSF81296">
    <property type="entry name" value="E set domains"/>
    <property type="match status" value="1"/>
</dbReference>
<dbReference type="EMBL" id="JACHNB010000001">
    <property type="protein sequence ID" value="MBB4745729.1"/>
    <property type="molecule type" value="Genomic_DNA"/>
</dbReference>
<evidence type="ECO:0000313" key="5">
    <source>
        <dbReference type="Proteomes" id="UP000546162"/>
    </source>
</evidence>
<dbReference type="InterPro" id="IPR014756">
    <property type="entry name" value="Ig_E-set"/>
</dbReference>
<name>A0A7W7MD15_9ACTN</name>
<comment type="caution">
    <text evidence="4">The sequence shown here is derived from an EMBL/GenBank/DDBJ whole genome shotgun (WGS) entry which is preliminary data.</text>
</comment>
<accession>A0A7W7MD15</accession>
<dbReference type="Proteomes" id="UP000546162">
    <property type="component" value="Unassembled WGS sequence"/>
</dbReference>
<organism evidence="4 5">
    <name type="scientific">Actinoplanes octamycinicus</name>
    <dbReference type="NCBI Taxonomy" id="135948"/>
    <lineage>
        <taxon>Bacteria</taxon>
        <taxon>Bacillati</taxon>
        <taxon>Actinomycetota</taxon>
        <taxon>Actinomycetes</taxon>
        <taxon>Micromonosporales</taxon>
        <taxon>Micromonosporaceae</taxon>
        <taxon>Actinoplanes</taxon>
    </lineage>
</organism>
<feature type="signal peptide" evidence="2">
    <location>
        <begin position="1"/>
        <end position="37"/>
    </location>
</feature>
<feature type="domain" description="IPT/TIG" evidence="3">
    <location>
        <begin position="176"/>
        <end position="255"/>
    </location>
</feature>
<reference evidence="4 5" key="1">
    <citation type="submission" date="2020-08" db="EMBL/GenBank/DDBJ databases">
        <title>Sequencing the genomes of 1000 actinobacteria strains.</title>
        <authorList>
            <person name="Klenk H.-P."/>
        </authorList>
    </citation>
    <scope>NUCLEOTIDE SEQUENCE [LARGE SCALE GENOMIC DNA]</scope>
    <source>
        <strain evidence="4 5">DSM 45809</strain>
    </source>
</reference>
<feature type="chain" id="PRO_5031298564" description="IPT/TIG domain-containing protein" evidence="2">
    <location>
        <begin position="38"/>
        <end position="415"/>
    </location>
</feature>
<dbReference type="CDD" id="cd00603">
    <property type="entry name" value="IPT_PCSR"/>
    <property type="match status" value="1"/>
</dbReference>
<evidence type="ECO:0000256" key="2">
    <source>
        <dbReference type="SAM" id="SignalP"/>
    </source>
</evidence>
<protein>
    <recommendedName>
        <fullName evidence="3">IPT/TIG domain-containing protein</fullName>
    </recommendedName>
</protein>
<keyword evidence="5" id="KW-1185">Reference proteome</keyword>
<dbReference type="Gene3D" id="2.60.40.10">
    <property type="entry name" value="Immunoglobulins"/>
    <property type="match status" value="1"/>
</dbReference>
<dbReference type="RefSeq" id="WP_185046086.1">
    <property type="nucleotide sequence ID" value="NZ_BOMR01000040.1"/>
</dbReference>
<evidence type="ECO:0000259" key="3">
    <source>
        <dbReference type="Pfam" id="PF01833"/>
    </source>
</evidence>